<comment type="caution">
    <text evidence="9">The sequence shown here is derived from an EMBL/GenBank/DDBJ whole genome shotgun (WGS) entry which is preliminary data.</text>
</comment>
<feature type="transmembrane region" description="Helical" evidence="7">
    <location>
        <begin position="35"/>
        <end position="55"/>
    </location>
</feature>
<dbReference type="Pfam" id="PF07690">
    <property type="entry name" value="MFS_1"/>
    <property type="match status" value="2"/>
</dbReference>
<feature type="transmembrane region" description="Helical" evidence="7">
    <location>
        <begin position="76"/>
        <end position="94"/>
    </location>
</feature>
<dbReference type="InterPro" id="IPR001958">
    <property type="entry name" value="Tet-R_TetA/multi-R_MdtG-like"/>
</dbReference>
<feature type="transmembrane region" description="Helical" evidence="7">
    <location>
        <begin position="337"/>
        <end position="359"/>
    </location>
</feature>
<feature type="transmembrane region" description="Helical" evidence="7">
    <location>
        <begin position="100"/>
        <end position="122"/>
    </location>
</feature>
<gene>
    <name evidence="9" type="ORF">A6M21_10555</name>
</gene>
<keyword evidence="10" id="KW-1185">Reference proteome</keyword>
<sequence>MLSISLSRKDWVLLLVLFVTEFARGAFYLSFLPIYAVNFLGLSVTAAGFAVSAHYMTETISKTAAGWYFDRSGRPVLLCGLLLSLFSLLLMKTWPLPAVLVLASALFGLGVSPVWLGVISEVAPVDSPDRASRIGMVFSAWLSGAGCGFVSVNFILHRGFETAFWMIILLWLVSLTATWLFLPNTTASPPAGIKFGGLLESLSCLAGKNGLMRVLIPGMFLQTFSAGMLLPVLPLFARNQLGLDSAQYGLLLTAGGGTAVICFMLLGWLVNRVMLKALLAAGFGLSATALGLLANTHSAGSAFFLAALLGFSYALVLPAWNSLLARVIPPDRQATGWGLFATVEGLGVAVGPALGSLVAHSLGNMATLLFTTIILSGIAVFYIFYPLENVLIK</sequence>
<dbReference type="EMBL" id="LYVF01000158">
    <property type="protein sequence ID" value="OAT81823.1"/>
    <property type="molecule type" value="Genomic_DNA"/>
</dbReference>
<evidence type="ECO:0000256" key="4">
    <source>
        <dbReference type="ARBA" id="ARBA00022692"/>
    </source>
</evidence>
<evidence type="ECO:0000256" key="6">
    <source>
        <dbReference type="ARBA" id="ARBA00023136"/>
    </source>
</evidence>
<dbReference type="PROSITE" id="PS50850">
    <property type="entry name" value="MFS"/>
    <property type="match status" value="1"/>
</dbReference>
<dbReference type="InterPro" id="IPR020846">
    <property type="entry name" value="MFS_dom"/>
</dbReference>
<evidence type="ECO:0000313" key="9">
    <source>
        <dbReference type="EMBL" id="OAT81823.1"/>
    </source>
</evidence>
<keyword evidence="4 7" id="KW-0812">Transmembrane</keyword>
<keyword evidence="6 7" id="KW-0472">Membrane</keyword>
<proteinExistence type="predicted"/>
<dbReference type="RefSeq" id="WP_066668347.1">
    <property type="nucleotide sequence ID" value="NZ_LYVF01000158.1"/>
</dbReference>
<dbReference type="PRINTS" id="PR01035">
    <property type="entry name" value="TCRTETA"/>
</dbReference>
<dbReference type="Proteomes" id="UP000078532">
    <property type="component" value="Unassembled WGS sequence"/>
</dbReference>
<keyword evidence="2" id="KW-0813">Transport</keyword>
<feature type="transmembrane region" description="Helical" evidence="7">
    <location>
        <begin position="248"/>
        <end position="270"/>
    </location>
</feature>
<dbReference type="PANTHER" id="PTHR43124">
    <property type="entry name" value="PURINE EFFLUX PUMP PBUE"/>
    <property type="match status" value="1"/>
</dbReference>
<dbReference type="InterPro" id="IPR050189">
    <property type="entry name" value="MFS_Efflux_Transporters"/>
</dbReference>
<dbReference type="PANTHER" id="PTHR43124:SF3">
    <property type="entry name" value="CHLORAMPHENICOL EFFLUX PUMP RV0191"/>
    <property type="match status" value="1"/>
</dbReference>
<dbReference type="GO" id="GO:0005886">
    <property type="term" value="C:plasma membrane"/>
    <property type="evidence" value="ECO:0007669"/>
    <property type="project" value="UniProtKB-SubCell"/>
</dbReference>
<feature type="transmembrane region" description="Helical" evidence="7">
    <location>
        <begin position="214"/>
        <end position="236"/>
    </location>
</feature>
<feature type="domain" description="Major facilitator superfamily (MFS) profile" evidence="8">
    <location>
        <begin position="9"/>
        <end position="389"/>
    </location>
</feature>
<dbReference type="InterPro" id="IPR011701">
    <property type="entry name" value="MFS"/>
</dbReference>
<evidence type="ECO:0000256" key="7">
    <source>
        <dbReference type="SAM" id="Phobius"/>
    </source>
</evidence>
<keyword evidence="3" id="KW-1003">Cell membrane</keyword>
<reference evidence="9 10" key="1">
    <citation type="submission" date="2016-04" db="EMBL/GenBank/DDBJ databases">
        <authorList>
            <person name="Evans L.H."/>
            <person name="Alamgir A."/>
            <person name="Owens N."/>
            <person name="Weber N.D."/>
            <person name="Virtaneva K."/>
            <person name="Barbian K."/>
            <person name="Babar A."/>
            <person name="Rosenke K."/>
        </authorList>
    </citation>
    <scope>NUCLEOTIDE SEQUENCE [LARGE SCALE GENOMIC DNA]</scope>
    <source>
        <strain evidence="9 10">LMa1</strain>
    </source>
</reference>
<evidence type="ECO:0000259" key="8">
    <source>
        <dbReference type="PROSITE" id="PS50850"/>
    </source>
</evidence>
<evidence type="ECO:0000256" key="5">
    <source>
        <dbReference type="ARBA" id="ARBA00022989"/>
    </source>
</evidence>
<protein>
    <submittedName>
        <fullName evidence="9">MFS transporter</fullName>
    </submittedName>
</protein>
<dbReference type="Gene3D" id="1.20.1250.20">
    <property type="entry name" value="MFS general substrate transporter like domains"/>
    <property type="match status" value="2"/>
</dbReference>
<name>A0A1B7LEW1_9FIRM</name>
<dbReference type="AlphaFoldDB" id="A0A1B7LEW1"/>
<evidence type="ECO:0000256" key="1">
    <source>
        <dbReference type="ARBA" id="ARBA00004651"/>
    </source>
</evidence>
<feature type="transmembrane region" description="Helical" evidence="7">
    <location>
        <begin position="302"/>
        <end position="325"/>
    </location>
</feature>
<evidence type="ECO:0000313" key="10">
    <source>
        <dbReference type="Proteomes" id="UP000078532"/>
    </source>
</evidence>
<keyword evidence="5 7" id="KW-1133">Transmembrane helix</keyword>
<accession>A0A1B7LEW1</accession>
<feature type="transmembrane region" description="Helical" evidence="7">
    <location>
        <begin position="162"/>
        <end position="182"/>
    </location>
</feature>
<evidence type="ECO:0000256" key="3">
    <source>
        <dbReference type="ARBA" id="ARBA00022475"/>
    </source>
</evidence>
<dbReference type="InterPro" id="IPR036259">
    <property type="entry name" value="MFS_trans_sf"/>
</dbReference>
<feature type="transmembrane region" description="Helical" evidence="7">
    <location>
        <begin position="134"/>
        <end position="156"/>
    </location>
</feature>
<dbReference type="OrthoDB" id="9815817at2"/>
<feature type="transmembrane region" description="Helical" evidence="7">
    <location>
        <begin position="365"/>
        <end position="385"/>
    </location>
</feature>
<dbReference type="GO" id="GO:0022857">
    <property type="term" value="F:transmembrane transporter activity"/>
    <property type="evidence" value="ECO:0007669"/>
    <property type="project" value="InterPro"/>
</dbReference>
<evidence type="ECO:0000256" key="2">
    <source>
        <dbReference type="ARBA" id="ARBA00022448"/>
    </source>
</evidence>
<dbReference type="STRING" id="1838280.A6M21_10555"/>
<organism evidence="9 10">
    <name type="scientific">Desulfotomaculum copahuensis</name>
    <dbReference type="NCBI Taxonomy" id="1838280"/>
    <lineage>
        <taxon>Bacteria</taxon>
        <taxon>Bacillati</taxon>
        <taxon>Bacillota</taxon>
        <taxon>Clostridia</taxon>
        <taxon>Eubacteriales</taxon>
        <taxon>Desulfotomaculaceae</taxon>
        <taxon>Desulfotomaculum</taxon>
    </lineage>
</organism>
<comment type="subcellular location">
    <subcellularLocation>
        <location evidence="1">Cell membrane</location>
        <topology evidence="1">Multi-pass membrane protein</topology>
    </subcellularLocation>
</comment>
<dbReference type="SUPFAM" id="SSF103473">
    <property type="entry name" value="MFS general substrate transporter"/>
    <property type="match status" value="1"/>
</dbReference>